<evidence type="ECO:0000256" key="2">
    <source>
        <dbReference type="SAM" id="Phobius"/>
    </source>
</evidence>
<dbReference type="EMBL" id="BMAO01002415">
    <property type="protein sequence ID" value="GFQ80558.1"/>
    <property type="molecule type" value="Genomic_DNA"/>
</dbReference>
<keyword evidence="2" id="KW-0472">Membrane</keyword>
<gene>
    <name evidence="3" type="primary">AVEN_256950_1</name>
    <name evidence="3" type="ORF">TNCT_116601</name>
</gene>
<evidence type="ECO:0000313" key="4">
    <source>
        <dbReference type="Proteomes" id="UP000887116"/>
    </source>
</evidence>
<dbReference type="PANTHER" id="PTHR36694">
    <property type="entry name" value="PASIFLORA 1, ISOFORM A-RELATED"/>
    <property type="match status" value="1"/>
</dbReference>
<dbReference type="Proteomes" id="UP000887116">
    <property type="component" value="Unassembled WGS sequence"/>
</dbReference>
<feature type="compositionally biased region" description="Polar residues" evidence="1">
    <location>
        <begin position="207"/>
        <end position="221"/>
    </location>
</feature>
<dbReference type="Pfam" id="PF15860">
    <property type="entry name" value="DUF4728"/>
    <property type="match status" value="1"/>
</dbReference>
<feature type="transmembrane region" description="Helical" evidence="2">
    <location>
        <begin position="108"/>
        <end position="127"/>
    </location>
</feature>
<reference evidence="3" key="1">
    <citation type="submission" date="2020-07" db="EMBL/GenBank/DDBJ databases">
        <title>Multicomponent nature underlies the extraordinary mechanical properties of spider dragline silk.</title>
        <authorList>
            <person name="Kono N."/>
            <person name="Nakamura H."/>
            <person name="Mori M."/>
            <person name="Yoshida Y."/>
            <person name="Ohtoshi R."/>
            <person name="Malay A.D."/>
            <person name="Moran D.A.P."/>
            <person name="Tomita M."/>
            <person name="Numata K."/>
            <person name="Arakawa K."/>
        </authorList>
    </citation>
    <scope>NUCLEOTIDE SEQUENCE</scope>
</reference>
<accession>A0A8X6FHU4</accession>
<feature type="transmembrane region" description="Helical" evidence="2">
    <location>
        <begin position="40"/>
        <end position="66"/>
    </location>
</feature>
<name>A0A8X6FHU4_TRICU</name>
<dbReference type="AlphaFoldDB" id="A0A8X6FHU4"/>
<comment type="caution">
    <text evidence="3">The sequence shown here is derived from an EMBL/GenBank/DDBJ whole genome shotgun (WGS) entry which is preliminary data.</text>
</comment>
<dbReference type="InterPro" id="IPR031720">
    <property type="entry name" value="DUF4728"/>
</dbReference>
<keyword evidence="2" id="KW-0812">Transmembrane</keyword>
<organism evidence="3 4">
    <name type="scientific">Trichonephila clavata</name>
    <name type="common">Joro spider</name>
    <name type="synonym">Nephila clavata</name>
    <dbReference type="NCBI Taxonomy" id="2740835"/>
    <lineage>
        <taxon>Eukaryota</taxon>
        <taxon>Metazoa</taxon>
        <taxon>Ecdysozoa</taxon>
        <taxon>Arthropoda</taxon>
        <taxon>Chelicerata</taxon>
        <taxon>Arachnida</taxon>
        <taxon>Araneae</taxon>
        <taxon>Araneomorphae</taxon>
        <taxon>Entelegynae</taxon>
        <taxon>Araneoidea</taxon>
        <taxon>Nephilidae</taxon>
        <taxon>Trichonephila</taxon>
    </lineage>
</organism>
<keyword evidence="4" id="KW-1185">Reference proteome</keyword>
<sequence>MNGKLICYKCEIHICKTHIFYTIFVTFGTFNLTPEIENKVLFALGLIALCLSGMCVMTSALLLVGLCADNRSFLIPWIVCVSMATLLDIFLCFYFTAKDSSDPFQTVLFITDFLFSALNVYCLLCVISQYQEYSAGRGRPEDCLRVEVIQNAQPEAACMRLHWPSFQGLNQPEPEDDKDKVDSPSSNFLTVPGPVAGCSSRCHKSTESVNSCAKNTTSGALSSDDVNETV</sequence>
<evidence type="ECO:0000256" key="1">
    <source>
        <dbReference type="SAM" id="MobiDB-lite"/>
    </source>
</evidence>
<feature type="transmembrane region" description="Helical" evidence="2">
    <location>
        <begin position="73"/>
        <end position="96"/>
    </location>
</feature>
<protein>
    <submittedName>
        <fullName evidence="3">Uncharacterized protein</fullName>
    </submittedName>
</protein>
<proteinExistence type="predicted"/>
<feature type="region of interest" description="Disordered" evidence="1">
    <location>
        <begin position="172"/>
        <end position="230"/>
    </location>
</feature>
<keyword evidence="2" id="KW-1133">Transmembrane helix</keyword>
<evidence type="ECO:0000313" key="3">
    <source>
        <dbReference type="EMBL" id="GFQ80558.1"/>
    </source>
</evidence>
<dbReference type="OrthoDB" id="6420912at2759"/>
<dbReference type="PANTHER" id="PTHR36694:SF11">
    <property type="entry name" value="LP21121P-RELATED"/>
    <property type="match status" value="1"/>
</dbReference>